<dbReference type="InterPro" id="IPR041371">
    <property type="entry name" value="GH92_N"/>
</dbReference>
<dbReference type="RefSeq" id="WP_095989600.1">
    <property type="nucleotide sequence ID" value="NZ_CP022098.1"/>
</dbReference>
<dbReference type="PROSITE" id="PS50022">
    <property type="entry name" value="FA58C_3"/>
    <property type="match status" value="1"/>
</dbReference>
<dbReference type="KEGG" id="cfus:CYFUS_007451"/>
<organism evidence="3 4">
    <name type="scientific">Cystobacter fuscus</name>
    <dbReference type="NCBI Taxonomy" id="43"/>
    <lineage>
        <taxon>Bacteria</taxon>
        <taxon>Pseudomonadati</taxon>
        <taxon>Myxococcota</taxon>
        <taxon>Myxococcia</taxon>
        <taxon>Myxococcales</taxon>
        <taxon>Cystobacterineae</taxon>
        <taxon>Archangiaceae</taxon>
        <taxon>Cystobacter</taxon>
    </lineage>
</organism>
<dbReference type="InterPro" id="IPR008979">
    <property type="entry name" value="Galactose-bd-like_sf"/>
</dbReference>
<dbReference type="FunFam" id="1.20.1050.60:FF:000001">
    <property type="entry name" value="Putative alpha-1,2-mannosidase"/>
    <property type="match status" value="1"/>
</dbReference>
<feature type="region of interest" description="Disordered" evidence="1">
    <location>
        <begin position="142"/>
        <end position="164"/>
    </location>
</feature>
<dbReference type="Gene3D" id="2.70.98.10">
    <property type="match status" value="1"/>
</dbReference>
<dbReference type="Pfam" id="PF00754">
    <property type="entry name" value="F5_F8_type_C"/>
    <property type="match status" value="1"/>
</dbReference>
<dbReference type="Gene3D" id="2.60.120.260">
    <property type="entry name" value="Galactose-binding domain-like"/>
    <property type="match status" value="2"/>
</dbReference>
<dbReference type="InterPro" id="IPR008928">
    <property type="entry name" value="6-hairpin_glycosidase_sf"/>
</dbReference>
<dbReference type="Gene3D" id="1.20.1610.10">
    <property type="entry name" value="alpha-1,2-mannosidases domains"/>
    <property type="match status" value="1"/>
</dbReference>
<feature type="domain" description="F5/8 type C" evidence="2">
    <location>
        <begin position="74"/>
        <end position="219"/>
    </location>
</feature>
<dbReference type="PROSITE" id="PS51257">
    <property type="entry name" value="PROKAR_LIPOPROTEIN"/>
    <property type="match status" value="1"/>
</dbReference>
<dbReference type="InterPro" id="IPR012939">
    <property type="entry name" value="Glyco_hydro_92"/>
</dbReference>
<dbReference type="GO" id="GO:0000224">
    <property type="term" value="F:peptide-N4-(N-acetyl-beta-glucosaminyl)asparagine amidase activity"/>
    <property type="evidence" value="ECO:0007669"/>
    <property type="project" value="TreeGrafter"/>
</dbReference>
<feature type="region of interest" description="Disordered" evidence="1">
    <location>
        <begin position="1143"/>
        <end position="1185"/>
    </location>
</feature>
<dbReference type="Pfam" id="PF17678">
    <property type="entry name" value="Glyco_hydro_92N"/>
    <property type="match status" value="1"/>
</dbReference>
<proteinExistence type="predicted"/>
<evidence type="ECO:0000256" key="1">
    <source>
        <dbReference type="SAM" id="MobiDB-lite"/>
    </source>
</evidence>
<dbReference type="InterPro" id="IPR005887">
    <property type="entry name" value="GH92_a_mannosidase_put"/>
</dbReference>
<protein>
    <submittedName>
        <fullName evidence="3">Alpha-1,2-mannosidase</fullName>
    </submittedName>
</protein>
<dbReference type="Gene3D" id="1.20.1050.60">
    <property type="entry name" value="alpha-1,2-mannosidase"/>
    <property type="match status" value="1"/>
</dbReference>
<evidence type="ECO:0000313" key="4">
    <source>
        <dbReference type="Proteomes" id="UP000217257"/>
    </source>
</evidence>
<dbReference type="Pfam" id="PF07971">
    <property type="entry name" value="Glyco_hydro_92"/>
    <property type="match status" value="1"/>
</dbReference>
<dbReference type="GO" id="GO:0005829">
    <property type="term" value="C:cytosol"/>
    <property type="evidence" value="ECO:0007669"/>
    <property type="project" value="TreeGrafter"/>
</dbReference>
<dbReference type="Proteomes" id="UP000217257">
    <property type="component" value="Chromosome"/>
</dbReference>
<sequence>MIVRTLLLTLAVVATIGCGSPSQTGPDAGHDIDAGNPGTPQDFYSSFEDADPQPAWSSTVELDAKGQKKSSGITGEPDTRIRGNIMAQVRSVTASSENPPEESVARLTDGELTSKWLAYQNTGWVQCELARPLAVKRYALSSANDSPERDPATWTLEGSQDGTSWTALDQRSNESFTTRLETRTYEFTNTTPYPYYRLNITANRSGTTLQLAEFQLSDGDDAPPPVTDMKSAVGNGPGSSWNSKIGTGFTGTHALRFAGAVTASGRGYAYNKLFDVNIRVTPTTELSYLLFVDPATNNPNFPSTYAALDLAFDDGTYLSELNAVDQNHAVLSPTGQGASRTLYPNQWNHKVSRIGDVAAGKTIKRILIGYDQPNGPVSSFGGWIDDVRITASPVHVTPTHLSDYVTTLRGTHSNASYSRGSNFPATAIPHGFNFWTPVTDASSPNFLYEYHRRNNVDNRSALQALAVSHQPSLWLGDRQSFQVMPSAASGTPSANRTSRALTFQHENEIARPYYYGVKFDNGVQAEFTPTDHAALFRFTFPGGDANLLFDNVNNDGGLTLNPSTRTITGYSDARSNLSVGATRMFVYATFDRPVTTSSMLSGGGGTSVTGYFRFTVPADDRTVTMRIATSLISVEQARKNLALEIAEGDRFEDVKARAQKLWDQKLGIIEVQGANEDQLTTLYSNLYRLFLYPNSGFENTGTATEPVYSHASPVATPSGTNTPTQTGAKIESGKIYVNNGFWNTYRTAWPAYALFTPGTAGELIDGFAQHYKEGGWIARWSSPGYTDLMTGTHSDVAFADAYVKGVRNFDVEAIYDAALRNATVLPASSGVGRKGLESSIFLGYTPNSTGSGLSWAMANHLNDFGIANMASALATDTNHPRHQEFVESAEYFLDRARRYVNLFDPSIQFFQGRTASGAFVRSKSDYEPRAWGYDYSETNGWNMAFDAPYDGLGLAALYGGKAGLAAKLDQFFATPETASFQGTYAAIVHEMVEARDVRMGQLGLNNQPAYHIPYMYTHAGQPAKTQEKVRDALARLFVGSNIGQGYVGDEDNGAMSAWHIFSALGFYPLAVGSTNYVIGSPLYTKAVIHLENGHDITINAPKNSPRNVYVQALKVNGQAYTKTYLPHELLTAGATLDFDMGPAPSSWGTGAEDAPPSLTTNGSAPSPLRDTATGGAATSSDGTNVGRLFDDTSATSVSFTAANPVLQYQLSSGARQVTFYTLTSGTGTVDPTGWTLSGSNDGANFTILDRRSAQTFRWRTQTRAFRVATPGNYTYYRLTLTGAAGLSLAEVELLARQ</sequence>
<dbReference type="InterPro" id="IPR050883">
    <property type="entry name" value="PNGase"/>
</dbReference>
<evidence type="ECO:0000259" key="2">
    <source>
        <dbReference type="PROSITE" id="PS50022"/>
    </source>
</evidence>
<dbReference type="PANTHER" id="PTHR12143:SF43">
    <property type="entry name" value="PUTATIVE-RELATED"/>
    <property type="match status" value="1"/>
</dbReference>
<feature type="region of interest" description="Disordered" evidence="1">
    <location>
        <begin position="19"/>
        <end position="79"/>
    </location>
</feature>
<dbReference type="NCBIfam" id="TIGR01180">
    <property type="entry name" value="aman2_put"/>
    <property type="match status" value="1"/>
</dbReference>
<gene>
    <name evidence="3" type="ORF">CYFUS_007451</name>
</gene>
<accession>A0A250JDL2</accession>
<dbReference type="EMBL" id="CP022098">
    <property type="protein sequence ID" value="ATB41975.1"/>
    <property type="molecule type" value="Genomic_DNA"/>
</dbReference>
<dbReference type="SUPFAM" id="SSF48208">
    <property type="entry name" value="Six-hairpin glycosidases"/>
    <property type="match status" value="1"/>
</dbReference>
<dbReference type="GO" id="GO:0006516">
    <property type="term" value="P:glycoprotein catabolic process"/>
    <property type="evidence" value="ECO:0007669"/>
    <property type="project" value="TreeGrafter"/>
</dbReference>
<dbReference type="FunFam" id="3.30.2080.10:FF:000001">
    <property type="entry name" value="Alpha-1,2-mannosidase subfamily"/>
    <property type="match status" value="1"/>
</dbReference>
<dbReference type="InterPro" id="IPR000421">
    <property type="entry name" value="FA58C"/>
</dbReference>
<dbReference type="GO" id="GO:0030246">
    <property type="term" value="F:carbohydrate binding"/>
    <property type="evidence" value="ECO:0007669"/>
    <property type="project" value="InterPro"/>
</dbReference>
<name>A0A250JDL2_9BACT</name>
<dbReference type="PANTHER" id="PTHR12143">
    <property type="entry name" value="PEPTIDE N-GLYCANASE PNGASE -RELATED"/>
    <property type="match status" value="1"/>
</dbReference>
<reference evidence="3 4" key="1">
    <citation type="submission" date="2017-06" db="EMBL/GenBank/DDBJ databases">
        <title>Sequencing and comparative analysis of myxobacterial genomes.</title>
        <authorList>
            <person name="Rupp O."/>
            <person name="Goesmann A."/>
            <person name="Sogaard-Andersen L."/>
        </authorList>
    </citation>
    <scope>NUCLEOTIDE SEQUENCE [LARGE SCALE GENOMIC DNA]</scope>
    <source>
        <strain evidence="3 4">DSM 52655</strain>
    </source>
</reference>
<dbReference type="GO" id="GO:0005975">
    <property type="term" value="P:carbohydrate metabolic process"/>
    <property type="evidence" value="ECO:0007669"/>
    <property type="project" value="InterPro"/>
</dbReference>
<dbReference type="SUPFAM" id="SSF49785">
    <property type="entry name" value="Galactose-binding domain-like"/>
    <property type="match status" value="2"/>
</dbReference>
<evidence type="ECO:0000313" key="3">
    <source>
        <dbReference type="EMBL" id="ATB41975.1"/>
    </source>
</evidence>
<dbReference type="InterPro" id="IPR014718">
    <property type="entry name" value="GH-type_carb-bd"/>
</dbReference>
<dbReference type="Gene3D" id="3.30.2080.10">
    <property type="entry name" value="GH92 mannosidase domain"/>
    <property type="match status" value="1"/>
</dbReference>